<dbReference type="AlphaFoldDB" id="A0AAN6T5V7"/>
<dbReference type="InterPro" id="IPR000261">
    <property type="entry name" value="EH_dom"/>
</dbReference>
<evidence type="ECO:0000259" key="2">
    <source>
        <dbReference type="PROSITE" id="PS50031"/>
    </source>
</evidence>
<feature type="compositionally biased region" description="Gly residues" evidence="1">
    <location>
        <begin position="54"/>
        <end position="63"/>
    </location>
</feature>
<comment type="caution">
    <text evidence="3">The sequence shown here is derived from an EMBL/GenBank/DDBJ whole genome shotgun (WGS) entry which is preliminary data.</text>
</comment>
<dbReference type="Proteomes" id="UP001305647">
    <property type="component" value="Unassembled WGS sequence"/>
</dbReference>
<proteinExistence type="predicted"/>
<evidence type="ECO:0000313" key="3">
    <source>
        <dbReference type="EMBL" id="KAK4106330.1"/>
    </source>
</evidence>
<dbReference type="CDD" id="cd00052">
    <property type="entry name" value="EH"/>
    <property type="match status" value="1"/>
</dbReference>
<feature type="compositionally biased region" description="Polar residues" evidence="1">
    <location>
        <begin position="107"/>
        <end position="117"/>
    </location>
</feature>
<dbReference type="SMART" id="SM00027">
    <property type="entry name" value="EH"/>
    <property type="match status" value="1"/>
</dbReference>
<evidence type="ECO:0000313" key="4">
    <source>
        <dbReference type="Proteomes" id="UP001305647"/>
    </source>
</evidence>
<feature type="domain" description="EH" evidence="2">
    <location>
        <begin position="611"/>
        <end position="690"/>
    </location>
</feature>
<dbReference type="EMBL" id="MU863624">
    <property type="protein sequence ID" value="KAK4106330.1"/>
    <property type="molecule type" value="Genomic_DNA"/>
</dbReference>
<keyword evidence="4" id="KW-1185">Reference proteome</keyword>
<feature type="region of interest" description="Disordered" evidence="1">
    <location>
        <begin position="23"/>
        <end position="117"/>
    </location>
</feature>
<feature type="compositionally biased region" description="Basic and acidic residues" evidence="1">
    <location>
        <begin position="390"/>
        <end position="401"/>
    </location>
</feature>
<feature type="compositionally biased region" description="Low complexity" evidence="1">
    <location>
        <begin position="407"/>
        <end position="421"/>
    </location>
</feature>
<accession>A0AAN6T5V7</accession>
<feature type="compositionally biased region" description="Basic and acidic residues" evidence="1">
    <location>
        <begin position="199"/>
        <end position="212"/>
    </location>
</feature>
<gene>
    <name evidence="3" type="ORF">N658DRAFT_512200</name>
</gene>
<sequence>MQIPASAAGRNGLRGDAGALLAATQAAREHAASRPKPAVELGSTGLSRHSTGTSGNGLGGLQGAGPSSRPASGGGQSHTDNFVTQRLSELHTGRTGTTLLSPPSGKSAANGTRQGTTSPSLIAATLAASRPISPIRGLSSESNLSSGWLTHRRGQSVGSAGIMPTSAGLSMNHGKRTDQAEALDTASIPPTTSLVSLFESKKGEHDTVDPVKRRVPPLGLRDPTANGQDRMDGPQQQLRMVKPKPKPTPKPKPKPRLSAGLERLEPSEEPDESSRRLSQLEYPRSNDNGDDGNRECLFIADSPQQTHSGSQNSGKPTVQPKHHPNKRPSTPSSPAFARILSSQNLPQPAKPVKTPVLGPPVPPVRRSNTIKMTGPHAQDAPVRSAEPETDAFRMPERDVPAPRRSSHSSVSSNDTFVSASSMQSRPTSMVEEATNPPRRPTAPARSSSLRSISIPDLQRARAQQTPTRNLTLNSLTNAIVASNLASARLTPSQPPPPPPGMLLPTLRGPQHSLSDDEDARRRRTQPRHHYHPRRVVAGGGRKHAHHEGSRRRWRDEITPRERRRYEAVWASNRGLFLKPGWRVPFLPPPPPTPHDSSSSGGISGDGRRESERMQMQRVIEASRPADGTPEADLVVNMVVRDIWSRSRLPADELAEVWELVDRQRRGALGKEEFVVGMWLIDQRLKGRKIPTRVGQSVWDSAGGGHGLVVPVPGAGKGKRR</sequence>
<feature type="compositionally biased region" description="Basic residues" evidence="1">
    <location>
        <begin position="241"/>
        <end position="255"/>
    </location>
</feature>
<organism evidence="3 4">
    <name type="scientific">Parathielavia hyrcaniae</name>
    <dbReference type="NCBI Taxonomy" id="113614"/>
    <lineage>
        <taxon>Eukaryota</taxon>
        <taxon>Fungi</taxon>
        <taxon>Dikarya</taxon>
        <taxon>Ascomycota</taxon>
        <taxon>Pezizomycotina</taxon>
        <taxon>Sordariomycetes</taxon>
        <taxon>Sordariomycetidae</taxon>
        <taxon>Sordariales</taxon>
        <taxon>Chaetomiaceae</taxon>
        <taxon>Parathielavia</taxon>
    </lineage>
</organism>
<feature type="compositionally biased region" description="Polar residues" evidence="1">
    <location>
        <begin position="302"/>
        <end position="316"/>
    </location>
</feature>
<dbReference type="InterPro" id="IPR011992">
    <property type="entry name" value="EF-hand-dom_pair"/>
</dbReference>
<dbReference type="Pfam" id="PF12763">
    <property type="entry name" value="EH"/>
    <property type="match status" value="1"/>
</dbReference>
<feature type="compositionally biased region" description="Polar residues" evidence="1">
    <location>
        <begin position="78"/>
        <end position="87"/>
    </location>
</feature>
<reference evidence="3" key="2">
    <citation type="submission" date="2023-05" db="EMBL/GenBank/DDBJ databases">
        <authorList>
            <consortium name="Lawrence Berkeley National Laboratory"/>
            <person name="Steindorff A."/>
            <person name="Hensen N."/>
            <person name="Bonometti L."/>
            <person name="Westerberg I."/>
            <person name="Brannstrom I.O."/>
            <person name="Guillou S."/>
            <person name="Cros-Aarteil S."/>
            <person name="Calhoun S."/>
            <person name="Haridas S."/>
            <person name="Kuo A."/>
            <person name="Mondo S."/>
            <person name="Pangilinan J."/>
            <person name="Riley R."/>
            <person name="Labutti K."/>
            <person name="Andreopoulos B."/>
            <person name="Lipzen A."/>
            <person name="Chen C."/>
            <person name="Yanf M."/>
            <person name="Daum C."/>
            <person name="Ng V."/>
            <person name="Clum A."/>
            <person name="Ohm R."/>
            <person name="Martin F."/>
            <person name="Silar P."/>
            <person name="Natvig D."/>
            <person name="Lalanne C."/>
            <person name="Gautier V."/>
            <person name="Ament-Velasquez S.L."/>
            <person name="Kruys A."/>
            <person name="Hutchinson M.I."/>
            <person name="Powell A.J."/>
            <person name="Barry K."/>
            <person name="Miller A.N."/>
            <person name="Grigoriev I.V."/>
            <person name="Debuchy R."/>
            <person name="Gladieux P."/>
            <person name="Thoren M.H."/>
            <person name="Johannesson H."/>
        </authorList>
    </citation>
    <scope>NUCLEOTIDE SEQUENCE</scope>
    <source>
        <strain evidence="3">CBS 757.83</strain>
    </source>
</reference>
<dbReference type="PROSITE" id="PS50031">
    <property type="entry name" value="EH"/>
    <property type="match status" value="1"/>
</dbReference>
<reference evidence="3" key="1">
    <citation type="journal article" date="2023" name="Mol. Phylogenet. Evol.">
        <title>Genome-scale phylogeny and comparative genomics of the fungal order Sordariales.</title>
        <authorList>
            <person name="Hensen N."/>
            <person name="Bonometti L."/>
            <person name="Westerberg I."/>
            <person name="Brannstrom I.O."/>
            <person name="Guillou S."/>
            <person name="Cros-Aarteil S."/>
            <person name="Calhoun S."/>
            <person name="Haridas S."/>
            <person name="Kuo A."/>
            <person name="Mondo S."/>
            <person name="Pangilinan J."/>
            <person name="Riley R."/>
            <person name="LaButti K."/>
            <person name="Andreopoulos B."/>
            <person name="Lipzen A."/>
            <person name="Chen C."/>
            <person name="Yan M."/>
            <person name="Daum C."/>
            <person name="Ng V."/>
            <person name="Clum A."/>
            <person name="Steindorff A."/>
            <person name="Ohm R.A."/>
            <person name="Martin F."/>
            <person name="Silar P."/>
            <person name="Natvig D.O."/>
            <person name="Lalanne C."/>
            <person name="Gautier V."/>
            <person name="Ament-Velasquez S.L."/>
            <person name="Kruys A."/>
            <person name="Hutchinson M.I."/>
            <person name="Powell A.J."/>
            <person name="Barry K."/>
            <person name="Miller A.N."/>
            <person name="Grigoriev I.V."/>
            <person name="Debuchy R."/>
            <person name="Gladieux P."/>
            <person name="Hiltunen Thoren M."/>
            <person name="Johannesson H."/>
        </authorList>
    </citation>
    <scope>NUCLEOTIDE SEQUENCE</scope>
    <source>
        <strain evidence="3">CBS 757.83</strain>
    </source>
</reference>
<protein>
    <recommendedName>
        <fullName evidence="2">EH domain-containing protein</fullName>
    </recommendedName>
</protein>
<feature type="compositionally biased region" description="Polar residues" evidence="1">
    <location>
        <begin position="461"/>
        <end position="470"/>
    </location>
</feature>
<feature type="region of interest" description="Disordered" evidence="1">
    <location>
        <begin position="488"/>
        <end position="553"/>
    </location>
</feature>
<feature type="compositionally biased region" description="Pro residues" evidence="1">
    <location>
        <begin position="492"/>
        <end position="501"/>
    </location>
</feature>
<feature type="region of interest" description="Disordered" evidence="1">
    <location>
        <begin position="585"/>
        <end position="612"/>
    </location>
</feature>
<feature type="region of interest" description="Disordered" evidence="1">
    <location>
        <begin position="156"/>
        <end position="470"/>
    </location>
</feature>
<dbReference type="SUPFAM" id="SSF47473">
    <property type="entry name" value="EF-hand"/>
    <property type="match status" value="1"/>
</dbReference>
<feature type="compositionally biased region" description="Low complexity" evidence="1">
    <location>
        <begin position="441"/>
        <end position="451"/>
    </location>
</feature>
<feature type="compositionally biased region" description="Basic residues" evidence="1">
    <location>
        <begin position="521"/>
        <end position="552"/>
    </location>
</feature>
<dbReference type="Gene3D" id="1.10.238.10">
    <property type="entry name" value="EF-hand"/>
    <property type="match status" value="1"/>
</dbReference>
<name>A0AAN6T5V7_9PEZI</name>
<evidence type="ECO:0000256" key="1">
    <source>
        <dbReference type="SAM" id="MobiDB-lite"/>
    </source>
</evidence>